<dbReference type="Proteomes" id="UP000826195">
    <property type="component" value="Unassembled WGS sequence"/>
</dbReference>
<name>A0AAV7HZ54_COTGL</name>
<gene>
    <name evidence="3" type="ORF">KQX54_005765</name>
</gene>
<dbReference type="PANTHER" id="PTHR47822">
    <property type="entry name" value="CARBOHYDRATE BINDING DOMAIN CONTAINING PROTEIN"/>
    <property type="match status" value="1"/>
</dbReference>
<comment type="caution">
    <text evidence="3">The sequence shown here is derived from an EMBL/GenBank/DDBJ whole genome shotgun (WGS) entry which is preliminary data.</text>
</comment>
<dbReference type="PROSITE" id="PS50082">
    <property type="entry name" value="WD_REPEATS_2"/>
    <property type="match status" value="2"/>
</dbReference>
<evidence type="ECO:0000313" key="3">
    <source>
        <dbReference type="EMBL" id="KAH0539575.1"/>
    </source>
</evidence>
<accession>A0AAV7HZ54</accession>
<dbReference type="AlphaFoldDB" id="A0AAV7HZ54"/>
<organism evidence="3 4">
    <name type="scientific">Cotesia glomerata</name>
    <name type="common">Lepidopteran parasitic wasp</name>
    <name type="synonym">Apanteles glomeratus</name>
    <dbReference type="NCBI Taxonomy" id="32391"/>
    <lineage>
        <taxon>Eukaryota</taxon>
        <taxon>Metazoa</taxon>
        <taxon>Ecdysozoa</taxon>
        <taxon>Arthropoda</taxon>
        <taxon>Hexapoda</taxon>
        <taxon>Insecta</taxon>
        <taxon>Pterygota</taxon>
        <taxon>Neoptera</taxon>
        <taxon>Endopterygota</taxon>
        <taxon>Hymenoptera</taxon>
        <taxon>Apocrita</taxon>
        <taxon>Ichneumonoidea</taxon>
        <taxon>Braconidae</taxon>
        <taxon>Microgastrinae</taxon>
        <taxon>Cotesia</taxon>
    </lineage>
</organism>
<feature type="compositionally biased region" description="Polar residues" evidence="2">
    <location>
        <begin position="7"/>
        <end position="34"/>
    </location>
</feature>
<dbReference type="EMBL" id="JAHXZJ010002609">
    <property type="protein sequence ID" value="KAH0539575.1"/>
    <property type="molecule type" value="Genomic_DNA"/>
</dbReference>
<reference evidence="3 4" key="1">
    <citation type="journal article" date="2021" name="J. Hered.">
        <title>A chromosome-level genome assembly of the parasitoid wasp, Cotesia glomerata (Hymenoptera: Braconidae).</title>
        <authorList>
            <person name="Pinto B.J."/>
            <person name="Weis J.J."/>
            <person name="Gamble T."/>
            <person name="Ode P.J."/>
            <person name="Paul R."/>
            <person name="Zaspel J.M."/>
        </authorList>
    </citation>
    <scope>NUCLEOTIDE SEQUENCE [LARGE SCALE GENOMIC DNA]</scope>
    <source>
        <strain evidence="3">CgM1</strain>
    </source>
</reference>
<dbReference type="PANTHER" id="PTHR47822:SF3">
    <property type="entry name" value="ANAPHASE-PROMOTING COMPLEX SUBUNIT 4-LIKE WD40 DOMAIN-CONTAINING PROTEIN"/>
    <property type="match status" value="1"/>
</dbReference>
<evidence type="ECO:0000256" key="2">
    <source>
        <dbReference type="SAM" id="MobiDB-lite"/>
    </source>
</evidence>
<feature type="repeat" description="WD" evidence="1">
    <location>
        <begin position="235"/>
        <end position="268"/>
    </location>
</feature>
<dbReference type="SUPFAM" id="SSF50978">
    <property type="entry name" value="WD40 repeat-like"/>
    <property type="match status" value="1"/>
</dbReference>
<dbReference type="Pfam" id="PF00400">
    <property type="entry name" value="WD40"/>
    <property type="match status" value="2"/>
</dbReference>
<sequence>MEKLKKNGSQIKSNKTSRTSLSKSTMTETTESIADSSRADTISRISSRRDSFFLIDRRISEEESQRRYSWLQKTRLSIASTRNQARLIHEVKFPDTFGGLYSAKYSPKGDLIATGFGTGAIQIRNGENGEFRTTLRNGLDTSLPVLCCRFNPLYDNIFYASSGCGNIFLCMTDTNVFSRFIQEPNNEINTIDVSLDGKFIVSGGKDAALRLYDAQTAKLIHTYGRNEADLTDENDNYHRMRIFSAKFHHIYENLIITGGWDDTLRIWDRRVDSGSIKVMKGPHICGDAIDVRDTKIVTGSWVVRGSLQLWDMTTAKLIETIVPENRPTSLDGEFIYAVQYFDGDPYGEHVLAGGSGTGALEVINIKDKKVVGNFEVSKAIMTIDSNRSSIIYGGMESVLRLADFS</sequence>
<feature type="repeat" description="WD" evidence="1">
    <location>
        <begin position="181"/>
        <end position="222"/>
    </location>
</feature>
<dbReference type="InterPro" id="IPR001680">
    <property type="entry name" value="WD40_rpt"/>
</dbReference>
<feature type="region of interest" description="Disordered" evidence="2">
    <location>
        <begin position="1"/>
        <end position="40"/>
    </location>
</feature>
<dbReference type="InterPro" id="IPR036322">
    <property type="entry name" value="WD40_repeat_dom_sf"/>
</dbReference>
<keyword evidence="4" id="KW-1185">Reference proteome</keyword>
<proteinExistence type="predicted"/>
<dbReference type="InterPro" id="IPR015943">
    <property type="entry name" value="WD40/YVTN_repeat-like_dom_sf"/>
</dbReference>
<keyword evidence="1" id="KW-0853">WD repeat</keyword>
<evidence type="ECO:0000256" key="1">
    <source>
        <dbReference type="PROSITE-ProRule" id="PRU00221"/>
    </source>
</evidence>
<dbReference type="SMART" id="SM00320">
    <property type="entry name" value="WD40"/>
    <property type="match status" value="4"/>
</dbReference>
<dbReference type="Gene3D" id="2.130.10.10">
    <property type="entry name" value="YVTN repeat-like/Quinoprotein amine dehydrogenase"/>
    <property type="match status" value="2"/>
</dbReference>
<protein>
    <submittedName>
        <fullName evidence="3">Uncharacterized protein</fullName>
    </submittedName>
</protein>
<evidence type="ECO:0000313" key="4">
    <source>
        <dbReference type="Proteomes" id="UP000826195"/>
    </source>
</evidence>